<evidence type="ECO:0000313" key="2">
    <source>
        <dbReference type="Proteomes" id="UP000316759"/>
    </source>
</evidence>
<dbReference type="AlphaFoldDB" id="A0A504YCQ8"/>
<sequence>MKTFENPNDVINRLKLSISLKKFHNDPEDFTVILNQLEALCSGLIDRDFIRTHQKEFHSIISGCINQIFILKDASKSHPYLLVLRLTTKELRHVFRYEYIVKQMLPLICATLWIADNKLMSISVNLIRLSIRYHPKLACEIALKPLLDTVNQTKHEEILRLLFYIHAYNPTCFRNQTCGKFLLSLLKQPNIPLTIQIRTLTLIHRIVDDLPFTGDSIKLCFGPLNECFEALLTSMSAETSALSSSLLIKMAKHNLSEAMLPFANRKLPDRLKIHWPGCLETSLSLLVALSHDCCRRGHGHSEVPIQDIMPCVSNSIEAISRYIEEANHIKYVMSCLVALQDLSPITEESTLEPYKDKIAEACHRVGIGTKVSWKDMWMEIAANSSPYLKLETKMDFRGWLDDVSKSAAPQNVTR</sequence>
<dbReference type="Proteomes" id="UP000316759">
    <property type="component" value="Unassembled WGS sequence"/>
</dbReference>
<comment type="caution">
    <text evidence="1">The sequence shown here is derived from an EMBL/GenBank/DDBJ whole genome shotgun (WGS) entry which is preliminary data.</text>
</comment>
<proteinExistence type="predicted"/>
<gene>
    <name evidence="1" type="ORF">FGIG_12304</name>
</gene>
<keyword evidence="2" id="KW-1185">Reference proteome</keyword>
<reference evidence="1 2" key="1">
    <citation type="submission" date="2019-04" db="EMBL/GenBank/DDBJ databases">
        <title>Annotation for the trematode Fasciola gigantica.</title>
        <authorList>
            <person name="Choi Y.-J."/>
        </authorList>
    </citation>
    <scope>NUCLEOTIDE SEQUENCE [LARGE SCALE GENOMIC DNA]</scope>
    <source>
        <strain evidence="1">Uganda_cow_1</strain>
    </source>
</reference>
<accession>A0A504YCQ8</accession>
<name>A0A504YCQ8_FASGI</name>
<protein>
    <submittedName>
        <fullName evidence="1">Uncharacterized protein</fullName>
    </submittedName>
</protein>
<organism evidence="1 2">
    <name type="scientific">Fasciola gigantica</name>
    <name type="common">Giant liver fluke</name>
    <dbReference type="NCBI Taxonomy" id="46835"/>
    <lineage>
        <taxon>Eukaryota</taxon>
        <taxon>Metazoa</taxon>
        <taxon>Spiralia</taxon>
        <taxon>Lophotrochozoa</taxon>
        <taxon>Platyhelminthes</taxon>
        <taxon>Trematoda</taxon>
        <taxon>Digenea</taxon>
        <taxon>Plagiorchiida</taxon>
        <taxon>Echinostomata</taxon>
        <taxon>Echinostomatoidea</taxon>
        <taxon>Fasciolidae</taxon>
        <taxon>Fasciola</taxon>
    </lineage>
</organism>
<dbReference type="EMBL" id="SUNJ01014438">
    <property type="protein sequence ID" value="TPP56478.1"/>
    <property type="molecule type" value="Genomic_DNA"/>
</dbReference>
<evidence type="ECO:0000313" key="1">
    <source>
        <dbReference type="EMBL" id="TPP56478.1"/>
    </source>
</evidence>
<dbReference type="OrthoDB" id="5869902at2759"/>